<evidence type="ECO:0000256" key="3">
    <source>
        <dbReference type="ARBA" id="ARBA00022679"/>
    </source>
</evidence>
<evidence type="ECO:0000313" key="7">
    <source>
        <dbReference type="Proteomes" id="UP000075886"/>
    </source>
</evidence>
<dbReference type="SUPFAM" id="SSF53756">
    <property type="entry name" value="UDP-Glycosyltransferase/glycogen phosphorylase"/>
    <property type="match status" value="1"/>
</dbReference>
<keyword evidence="5" id="KW-1133">Transmembrane helix</keyword>
<dbReference type="FunFam" id="3.40.50.2000:FF:000050">
    <property type="entry name" value="UDP-glucuronosyltransferase"/>
    <property type="match status" value="1"/>
</dbReference>
<dbReference type="InterPro" id="IPR002213">
    <property type="entry name" value="UDP_glucos_trans"/>
</dbReference>
<dbReference type="Proteomes" id="UP000075886">
    <property type="component" value="Unassembled WGS sequence"/>
</dbReference>
<reference evidence="7" key="1">
    <citation type="submission" date="2014-01" db="EMBL/GenBank/DDBJ databases">
        <title>The Genome Sequence of Anopheles farauti FAR1 (V2).</title>
        <authorList>
            <consortium name="The Broad Institute Genomics Platform"/>
            <person name="Neafsey D.E."/>
            <person name="Besansky N."/>
            <person name="Howell P."/>
            <person name="Walton C."/>
            <person name="Young S.K."/>
            <person name="Zeng Q."/>
            <person name="Gargeya S."/>
            <person name="Fitzgerald M."/>
            <person name="Haas B."/>
            <person name="Abouelleil A."/>
            <person name="Allen A.W."/>
            <person name="Alvarado L."/>
            <person name="Arachchi H.M."/>
            <person name="Berlin A.M."/>
            <person name="Chapman S.B."/>
            <person name="Gainer-Dewar J."/>
            <person name="Goldberg J."/>
            <person name="Griggs A."/>
            <person name="Gujja S."/>
            <person name="Hansen M."/>
            <person name="Howarth C."/>
            <person name="Imamovic A."/>
            <person name="Ireland A."/>
            <person name="Larimer J."/>
            <person name="McCowan C."/>
            <person name="Murphy C."/>
            <person name="Pearson M."/>
            <person name="Poon T.W."/>
            <person name="Priest M."/>
            <person name="Roberts A."/>
            <person name="Saif S."/>
            <person name="Shea T."/>
            <person name="Sisk P."/>
            <person name="Sykes S."/>
            <person name="Wortman J."/>
            <person name="Nusbaum C."/>
            <person name="Birren B."/>
        </authorList>
    </citation>
    <scope>NUCLEOTIDE SEQUENCE [LARGE SCALE GENOMIC DNA]</scope>
    <source>
        <strain evidence="7">FAR1</strain>
    </source>
</reference>
<dbReference type="InterPro" id="IPR035595">
    <property type="entry name" value="UDP_glycos_trans_CS"/>
</dbReference>
<dbReference type="GO" id="GO:0015020">
    <property type="term" value="F:glucuronosyltransferase activity"/>
    <property type="evidence" value="ECO:0007669"/>
    <property type="project" value="UniProtKB-EC"/>
</dbReference>
<reference evidence="6" key="2">
    <citation type="submission" date="2020-05" db="UniProtKB">
        <authorList>
            <consortium name="EnsemblMetazoa"/>
        </authorList>
    </citation>
    <scope>IDENTIFICATION</scope>
    <source>
        <strain evidence="6">FAR1</strain>
    </source>
</reference>
<keyword evidence="5" id="KW-0732">Signal</keyword>
<dbReference type="VEuPathDB" id="VectorBase:AFAF009919"/>
<feature type="transmembrane region" description="Helical" evidence="5">
    <location>
        <begin position="480"/>
        <end position="502"/>
    </location>
</feature>
<dbReference type="EnsemblMetazoa" id="AFAF009919-RA">
    <property type="protein sequence ID" value="AFAF009919-PA"/>
    <property type="gene ID" value="AFAF009919"/>
</dbReference>
<dbReference type="EMBL" id="AXCN02002308">
    <property type="status" value="NOT_ANNOTATED_CDS"/>
    <property type="molecule type" value="Genomic_DNA"/>
</dbReference>
<dbReference type="Gene3D" id="3.40.50.2000">
    <property type="entry name" value="Glycogen Phosphorylase B"/>
    <property type="match status" value="2"/>
</dbReference>
<dbReference type="AlphaFoldDB" id="A0A182QGW8"/>
<evidence type="ECO:0000256" key="5">
    <source>
        <dbReference type="RuleBase" id="RU362059"/>
    </source>
</evidence>
<proteinExistence type="inferred from homology"/>
<dbReference type="CDD" id="cd03784">
    <property type="entry name" value="GT1_Gtf-like"/>
    <property type="match status" value="1"/>
</dbReference>
<dbReference type="STRING" id="69004.A0A182QGW8"/>
<name>A0A182QGW8_9DIPT</name>
<dbReference type="PROSITE" id="PS00375">
    <property type="entry name" value="UDPGT"/>
    <property type="match status" value="1"/>
</dbReference>
<protein>
    <recommendedName>
        <fullName evidence="5">UDP-glucuronosyltransferase</fullName>
        <ecNumber evidence="5">2.4.1.17</ecNumber>
    </recommendedName>
</protein>
<evidence type="ECO:0000313" key="6">
    <source>
        <dbReference type="EnsemblMetazoa" id="AFAF009919-PA"/>
    </source>
</evidence>
<dbReference type="InterPro" id="IPR050271">
    <property type="entry name" value="UDP-glycosyltransferase"/>
</dbReference>
<keyword evidence="5" id="KW-0472">Membrane</keyword>
<comment type="subcellular location">
    <subcellularLocation>
        <location evidence="5">Membrane</location>
        <topology evidence="5">Single-pass membrane protein</topology>
    </subcellularLocation>
</comment>
<dbReference type="GO" id="GO:0016020">
    <property type="term" value="C:membrane"/>
    <property type="evidence" value="ECO:0007669"/>
    <property type="project" value="UniProtKB-SubCell"/>
</dbReference>
<feature type="signal peptide" evidence="5">
    <location>
        <begin position="1"/>
        <end position="20"/>
    </location>
</feature>
<evidence type="ECO:0000256" key="4">
    <source>
        <dbReference type="RuleBase" id="RU003718"/>
    </source>
</evidence>
<evidence type="ECO:0000256" key="1">
    <source>
        <dbReference type="ARBA" id="ARBA00009995"/>
    </source>
</evidence>
<organism evidence="6 7">
    <name type="scientific">Anopheles farauti</name>
    <dbReference type="NCBI Taxonomy" id="69004"/>
    <lineage>
        <taxon>Eukaryota</taxon>
        <taxon>Metazoa</taxon>
        <taxon>Ecdysozoa</taxon>
        <taxon>Arthropoda</taxon>
        <taxon>Hexapoda</taxon>
        <taxon>Insecta</taxon>
        <taxon>Pterygota</taxon>
        <taxon>Neoptera</taxon>
        <taxon>Endopterygota</taxon>
        <taxon>Diptera</taxon>
        <taxon>Nematocera</taxon>
        <taxon>Culicoidea</taxon>
        <taxon>Culicidae</taxon>
        <taxon>Anophelinae</taxon>
        <taxon>Anopheles</taxon>
    </lineage>
</organism>
<keyword evidence="5" id="KW-0812">Transmembrane</keyword>
<sequence length="512" mass="57740">MWVIRTLVVTCLLSAPLATSYRILGINTSPSRSHVIVQDALMKELARRGHQVTMVSPYKEPEQIANYRKITIPMDPWASDFTKTLFSNSNSRLAMMKMMPEMLRLSTVPLNKTLHSAEFKSILKEPEGYDLLITGIMSDGVLGVAHMLGCPTVMVCPNAPMGVVNSIVGNPTPISTIPNMMLGLTNPMSFWARLANLAGFVFEEVFALVWRHYQRVAYEELFPSDRFPPYETARNNVSLVFVNHHFTKGTPRPYVPAMIEVGGLQIKEKPSPLPDDIRQWIEGAPDGVILFSLGTNLLSSSMPPGTLAAILETFRGLKQRVIWKWDTQDMPNKPDNVLLKEWLPQDDILAHPNVRLFIMHGGLGGIAEALYHGVPLVGMPMFGDQPVNLATVAKEGWAYVLEFNELTPETFSRAVNEVLQEPRYRENVQRLSKMFRDRPNSAMDTAVFWTEYVIRHKGAPHLRYPGVDMNFWQRHSLDTLAFAGTVVMAFCALFALGCRRCCRRKSTKLKRH</sequence>
<feature type="chain" id="PRO_5007951039" description="UDP-glucuronosyltransferase" evidence="5">
    <location>
        <begin position="21"/>
        <end position="512"/>
    </location>
</feature>
<keyword evidence="2 4" id="KW-0328">Glycosyltransferase</keyword>
<keyword evidence="7" id="KW-1185">Reference proteome</keyword>
<comment type="similarity">
    <text evidence="1 4">Belongs to the UDP-glycosyltransferase family.</text>
</comment>
<evidence type="ECO:0000256" key="2">
    <source>
        <dbReference type="ARBA" id="ARBA00022676"/>
    </source>
</evidence>
<accession>A0A182QGW8</accession>
<dbReference type="EC" id="2.4.1.17" evidence="5"/>
<dbReference type="Pfam" id="PF00201">
    <property type="entry name" value="UDPGT"/>
    <property type="match status" value="1"/>
</dbReference>
<comment type="catalytic activity">
    <reaction evidence="5">
        <text>glucuronate acceptor + UDP-alpha-D-glucuronate = acceptor beta-D-glucuronoside + UDP + H(+)</text>
        <dbReference type="Rhea" id="RHEA:21032"/>
        <dbReference type="ChEBI" id="CHEBI:15378"/>
        <dbReference type="ChEBI" id="CHEBI:58052"/>
        <dbReference type="ChEBI" id="CHEBI:58223"/>
        <dbReference type="ChEBI" id="CHEBI:132367"/>
        <dbReference type="ChEBI" id="CHEBI:132368"/>
        <dbReference type="EC" id="2.4.1.17"/>
    </reaction>
</comment>
<keyword evidence="3 4" id="KW-0808">Transferase</keyword>
<dbReference type="PANTHER" id="PTHR48043">
    <property type="entry name" value="EG:EG0003.4 PROTEIN-RELATED"/>
    <property type="match status" value="1"/>
</dbReference>
<dbReference type="PANTHER" id="PTHR48043:SF159">
    <property type="entry name" value="EG:EG0003.4 PROTEIN-RELATED"/>
    <property type="match status" value="1"/>
</dbReference>